<dbReference type="InterPro" id="IPR036129">
    <property type="entry name" value="Glycerate_kinase_sf"/>
</dbReference>
<accession>A0A430B1K7</accession>
<evidence type="ECO:0000313" key="2">
    <source>
        <dbReference type="Proteomes" id="UP000288028"/>
    </source>
</evidence>
<proteinExistence type="predicted"/>
<name>A0A430B1K7_9ENTE</name>
<sequence length="358" mass="40729">MNMSDIFAISPLFNDVDLDQAFISKMNQWLTKEKITAKLISFPYVDHNDPLRTVLDYYQEPISTLQTEGYFGFTSEAHYGYADSKKTLFLDVGSILGEDIVPQLAKAPLMASTHEIGRVLKKKVRPETKKIIFTNISNIAPDLGLGFLEELGIEFFGQNGKKIKITSGKIGQIYSFSYEKMAKKWLNYEYLILGGEDDVGPLVGEDSISYRNQKLTGASPEIVKLLDRETLKAVNTFEKILDKRIMYKPEASVGNGFAFGCLSFFRHVTVQNQVQAFIDWTDFGKDIEKSDYFIIPNYYLSFRELLDDLGKKAFVLQEGEGNIVYLNEVEIPVPKITGGNVDLLMRQIQSILKIFYFR</sequence>
<evidence type="ECO:0000313" key="1">
    <source>
        <dbReference type="EMBL" id="RSU14206.1"/>
    </source>
</evidence>
<dbReference type="OrthoDB" id="9774290at2"/>
<dbReference type="GO" id="GO:0008887">
    <property type="term" value="F:glycerate kinase activity"/>
    <property type="evidence" value="ECO:0007669"/>
    <property type="project" value="InterPro"/>
</dbReference>
<keyword evidence="2" id="KW-1185">Reference proteome</keyword>
<dbReference type="InterPro" id="IPR018193">
    <property type="entry name" value="Glyc_kinase_flavodox-like_fold"/>
</dbReference>
<dbReference type="SUPFAM" id="SSF110738">
    <property type="entry name" value="Glycerate kinase I"/>
    <property type="match status" value="1"/>
</dbReference>
<dbReference type="InterPro" id="IPR004381">
    <property type="entry name" value="Glycerate_kinase"/>
</dbReference>
<dbReference type="AlphaFoldDB" id="A0A430B1K7"/>
<dbReference type="PANTHER" id="PTHR21599">
    <property type="entry name" value="GLYCERATE KINASE"/>
    <property type="match status" value="1"/>
</dbReference>
<gene>
    <name evidence="1" type="ORF">CBF28_08620</name>
</gene>
<dbReference type="Proteomes" id="UP000288028">
    <property type="component" value="Unassembled WGS sequence"/>
</dbReference>
<comment type="caution">
    <text evidence="1">The sequence shown here is derived from an EMBL/GenBank/DDBJ whole genome shotgun (WGS) entry which is preliminary data.</text>
</comment>
<protein>
    <recommendedName>
        <fullName evidence="3">Glycerate kinase</fullName>
    </recommendedName>
</protein>
<dbReference type="EMBL" id="NGKB01000007">
    <property type="protein sequence ID" value="RSU14206.1"/>
    <property type="molecule type" value="Genomic_DNA"/>
</dbReference>
<reference evidence="1 2" key="1">
    <citation type="submission" date="2017-05" db="EMBL/GenBank/DDBJ databases">
        <title>Vagococcus spp. assemblies.</title>
        <authorList>
            <person name="Gulvik C.A."/>
        </authorList>
    </citation>
    <scope>NUCLEOTIDE SEQUENCE [LARGE SCALE GENOMIC DNA]</scope>
    <source>
        <strain evidence="1 2">SS1714</strain>
    </source>
</reference>
<dbReference type="PANTHER" id="PTHR21599:SF0">
    <property type="entry name" value="GLYCERATE KINASE"/>
    <property type="match status" value="1"/>
</dbReference>
<dbReference type="Gene3D" id="3.90.1510.10">
    <property type="entry name" value="Glycerate kinase, domain 2"/>
    <property type="match status" value="1"/>
</dbReference>
<organism evidence="1 2">
    <name type="scientific">Vagococcus carniphilus</name>
    <dbReference type="NCBI Taxonomy" id="218144"/>
    <lineage>
        <taxon>Bacteria</taxon>
        <taxon>Bacillati</taxon>
        <taxon>Bacillota</taxon>
        <taxon>Bacilli</taxon>
        <taxon>Lactobacillales</taxon>
        <taxon>Enterococcaceae</taxon>
        <taxon>Vagococcus</taxon>
    </lineage>
</organism>
<evidence type="ECO:0008006" key="3">
    <source>
        <dbReference type="Google" id="ProtNLM"/>
    </source>
</evidence>
<dbReference type="GO" id="GO:0031388">
    <property type="term" value="P:organic acid phosphorylation"/>
    <property type="evidence" value="ECO:0007669"/>
    <property type="project" value="InterPro"/>
</dbReference>
<dbReference type="Pfam" id="PF02595">
    <property type="entry name" value="Gly_kinase"/>
    <property type="match status" value="1"/>
</dbReference>